<dbReference type="PANTHER" id="PTHR43156">
    <property type="entry name" value="STAGE II SPORULATION PROTEIN E-RELATED"/>
    <property type="match status" value="1"/>
</dbReference>
<dbReference type="Gene3D" id="3.40.50.2300">
    <property type="match status" value="1"/>
</dbReference>
<feature type="modified residue" description="4-aspartylphosphate" evidence="2">
    <location>
        <position position="65"/>
    </location>
</feature>
<dbReference type="SUPFAM" id="SSF52172">
    <property type="entry name" value="CheY-like"/>
    <property type="match status" value="1"/>
</dbReference>
<dbReference type="Gene3D" id="3.60.40.10">
    <property type="entry name" value="PPM-type phosphatase domain"/>
    <property type="match status" value="1"/>
</dbReference>
<dbReference type="SMART" id="SM00331">
    <property type="entry name" value="PP2C_SIG"/>
    <property type="match status" value="1"/>
</dbReference>
<dbReference type="InterPro" id="IPR052016">
    <property type="entry name" value="Bact_Sigma-Reg"/>
</dbReference>
<dbReference type="InterPro" id="IPR011006">
    <property type="entry name" value="CheY-like_superfamily"/>
</dbReference>
<gene>
    <name evidence="4" type="ORF">ACFO9E_10235</name>
</gene>
<dbReference type="InterPro" id="IPR001932">
    <property type="entry name" value="PPM-type_phosphatase-like_dom"/>
</dbReference>
<keyword evidence="1" id="KW-0378">Hydrolase</keyword>
<sequence length="535" mass="56946">MTEAFLRDSAPAVVLVIDDDETSRYILSHWLSRAGHTVLDASTGTEGLALLASSHAPRPEAAIIDVKLPDMSGFEVCERIKGDPRTIGLPVIHISATAMTPEDHTEGLQRGADAYLDQPVDPDELLATVTAALRYARARRRAEHLARQLATLNRATLDVYRAKGFHSFAAAATNGAATLLSAPATALFLSPEGQAVHSVTTGPGAAPRTLPAPVELLSSLASHALGSGTGAEVTRIPQAQWKALLPLDHLEGDIVLAAARTKRGRPPIHLAVPSGAVSGSDDRELLQQLASACALSLEALRSYNEEHSLNLTLQKTFLPDRLPTVPGTELAVRYLPASEQAEIGGDFYEALDTPQGLLLAIGDVVGHSLFAATVMGEVRHALRAYALEAHAPHQILQRLEVLLAYSRPGFTVTVCLVLIDPDRRHAHVANAGHIPPLLLRDDGQAEYLHEHGPLLGLGLPHPPATTVSTAPGSRILLITDGLVEVRNEDLDHSLTTFSSAAASGPGELETLCNVLLERFGRDKDDDIALLAARLD</sequence>
<dbReference type="Pfam" id="PF07228">
    <property type="entry name" value="SpoIIE"/>
    <property type="match status" value="1"/>
</dbReference>
<proteinExistence type="predicted"/>
<dbReference type="RefSeq" id="WP_381193459.1">
    <property type="nucleotide sequence ID" value="NZ_JBHSFE010000008.1"/>
</dbReference>
<dbReference type="Pfam" id="PF00072">
    <property type="entry name" value="Response_reg"/>
    <property type="match status" value="1"/>
</dbReference>
<evidence type="ECO:0000256" key="2">
    <source>
        <dbReference type="PROSITE-ProRule" id="PRU00169"/>
    </source>
</evidence>
<organism evidence="4 5">
    <name type="scientific">Streptomyces maoxianensis</name>
    <dbReference type="NCBI Taxonomy" id="1459942"/>
    <lineage>
        <taxon>Bacteria</taxon>
        <taxon>Bacillati</taxon>
        <taxon>Actinomycetota</taxon>
        <taxon>Actinomycetes</taxon>
        <taxon>Kitasatosporales</taxon>
        <taxon>Streptomycetaceae</taxon>
        <taxon>Streptomyces</taxon>
    </lineage>
</organism>
<evidence type="ECO:0000313" key="5">
    <source>
        <dbReference type="Proteomes" id="UP001595993"/>
    </source>
</evidence>
<protein>
    <submittedName>
        <fullName evidence="4">SpoIIE family protein phosphatase</fullName>
    </submittedName>
</protein>
<dbReference type="InterPro" id="IPR001789">
    <property type="entry name" value="Sig_transdc_resp-reg_receiver"/>
</dbReference>
<dbReference type="Proteomes" id="UP001595993">
    <property type="component" value="Unassembled WGS sequence"/>
</dbReference>
<keyword evidence="5" id="KW-1185">Reference proteome</keyword>
<reference evidence="5" key="1">
    <citation type="journal article" date="2019" name="Int. J. Syst. Evol. Microbiol.">
        <title>The Global Catalogue of Microorganisms (GCM) 10K type strain sequencing project: providing services to taxonomists for standard genome sequencing and annotation.</title>
        <authorList>
            <consortium name="The Broad Institute Genomics Platform"/>
            <consortium name="The Broad Institute Genome Sequencing Center for Infectious Disease"/>
            <person name="Wu L."/>
            <person name="Ma J."/>
        </authorList>
    </citation>
    <scope>NUCLEOTIDE SEQUENCE [LARGE SCALE GENOMIC DNA]</scope>
    <source>
        <strain evidence="5">CGMCC 4.7139</strain>
    </source>
</reference>
<dbReference type="InterPro" id="IPR036457">
    <property type="entry name" value="PPM-type-like_dom_sf"/>
</dbReference>
<evidence type="ECO:0000313" key="4">
    <source>
        <dbReference type="EMBL" id="MFC4608196.1"/>
    </source>
</evidence>
<comment type="caution">
    <text evidence="4">The sequence shown here is derived from an EMBL/GenBank/DDBJ whole genome shotgun (WGS) entry which is preliminary data.</text>
</comment>
<name>A0ABV9G1I4_9ACTN</name>
<dbReference type="SMART" id="SM00448">
    <property type="entry name" value="REC"/>
    <property type="match status" value="1"/>
</dbReference>
<keyword evidence="2" id="KW-0597">Phosphoprotein</keyword>
<dbReference type="PANTHER" id="PTHR43156:SF2">
    <property type="entry name" value="STAGE II SPORULATION PROTEIN E"/>
    <property type="match status" value="1"/>
</dbReference>
<dbReference type="PROSITE" id="PS50110">
    <property type="entry name" value="RESPONSE_REGULATORY"/>
    <property type="match status" value="1"/>
</dbReference>
<feature type="domain" description="Response regulatory" evidence="3">
    <location>
        <begin position="13"/>
        <end position="133"/>
    </location>
</feature>
<dbReference type="EMBL" id="JBHSFE010000008">
    <property type="protein sequence ID" value="MFC4608196.1"/>
    <property type="molecule type" value="Genomic_DNA"/>
</dbReference>
<evidence type="ECO:0000259" key="3">
    <source>
        <dbReference type="PROSITE" id="PS50110"/>
    </source>
</evidence>
<dbReference type="CDD" id="cd17574">
    <property type="entry name" value="REC_OmpR"/>
    <property type="match status" value="1"/>
</dbReference>
<accession>A0ABV9G1I4</accession>
<dbReference type="SUPFAM" id="SSF81606">
    <property type="entry name" value="PP2C-like"/>
    <property type="match status" value="1"/>
</dbReference>
<evidence type="ECO:0000256" key="1">
    <source>
        <dbReference type="ARBA" id="ARBA00022801"/>
    </source>
</evidence>